<organism evidence="2 3">
    <name type="scientific">Stylosanthes scabra</name>
    <dbReference type="NCBI Taxonomy" id="79078"/>
    <lineage>
        <taxon>Eukaryota</taxon>
        <taxon>Viridiplantae</taxon>
        <taxon>Streptophyta</taxon>
        <taxon>Embryophyta</taxon>
        <taxon>Tracheophyta</taxon>
        <taxon>Spermatophyta</taxon>
        <taxon>Magnoliopsida</taxon>
        <taxon>eudicotyledons</taxon>
        <taxon>Gunneridae</taxon>
        <taxon>Pentapetalae</taxon>
        <taxon>rosids</taxon>
        <taxon>fabids</taxon>
        <taxon>Fabales</taxon>
        <taxon>Fabaceae</taxon>
        <taxon>Papilionoideae</taxon>
        <taxon>50 kb inversion clade</taxon>
        <taxon>dalbergioids sensu lato</taxon>
        <taxon>Dalbergieae</taxon>
        <taxon>Pterocarpus clade</taxon>
        <taxon>Stylosanthes</taxon>
    </lineage>
</organism>
<feature type="region of interest" description="Disordered" evidence="1">
    <location>
        <begin position="70"/>
        <end position="90"/>
    </location>
</feature>
<dbReference type="EMBL" id="JASCZI010060946">
    <property type="protein sequence ID" value="MED6136927.1"/>
    <property type="molecule type" value="Genomic_DNA"/>
</dbReference>
<keyword evidence="3" id="KW-1185">Reference proteome</keyword>
<protein>
    <submittedName>
        <fullName evidence="2">Uncharacterized protein</fullName>
    </submittedName>
</protein>
<proteinExistence type="predicted"/>
<comment type="caution">
    <text evidence="2">The sequence shown here is derived from an EMBL/GenBank/DDBJ whole genome shotgun (WGS) entry which is preliminary data.</text>
</comment>
<evidence type="ECO:0000313" key="2">
    <source>
        <dbReference type="EMBL" id="MED6136927.1"/>
    </source>
</evidence>
<sequence length="207" mass="24138">MNYWDTRVLVRLDQAEGIGAISFHDRATDKWFEVRGYLAPEFPLRNLGRSSPEKWTRDARGHLKRYSDAQRQQSLRVPQQDPCQNAPSPLEEQAQRLVPVNQCRLLWLAFPIQENFLDHTRISQHCMASNDCCWNGLECHGCSAHGRDFRGWLAMVLLQHQDMKDMVDGTSSWDLKAVRQLAHLPWVCLRKRQWRVGFHSSLWTQGS</sequence>
<evidence type="ECO:0000256" key="1">
    <source>
        <dbReference type="SAM" id="MobiDB-lite"/>
    </source>
</evidence>
<gene>
    <name evidence="2" type="ORF">PIB30_060268</name>
</gene>
<reference evidence="2 3" key="1">
    <citation type="journal article" date="2023" name="Plants (Basel)">
        <title>Bridging the Gap: Combining Genomics and Transcriptomics Approaches to Understand Stylosanthes scabra, an Orphan Legume from the Brazilian Caatinga.</title>
        <authorList>
            <person name="Ferreira-Neto J.R.C."/>
            <person name="da Silva M.D."/>
            <person name="Binneck E."/>
            <person name="de Melo N.F."/>
            <person name="da Silva R.H."/>
            <person name="de Melo A.L.T.M."/>
            <person name="Pandolfi V."/>
            <person name="Bustamante F.O."/>
            <person name="Brasileiro-Vidal A.C."/>
            <person name="Benko-Iseppon A.M."/>
        </authorList>
    </citation>
    <scope>NUCLEOTIDE SEQUENCE [LARGE SCALE GENOMIC DNA]</scope>
    <source>
        <tissue evidence="2">Leaves</tissue>
    </source>
</reference>
<evidence type="ECO:0000313" key="3">
    <source>
        <dbReference type="Proteomes" id="UP001341840"/>
    </source>
</evidence>
<name>A0ABU6SKH6_9FABA</name>
<feature type="compositionally biased region" description="Polar residues" evidence="1">
    <location>
        <begin position="70"/>
        <end position="87"/>
    </location>
</feature>
<accession>A0ABU6SKH6</accession>
<dbReference type="Proteomes" id="UP001341840">
    <property type="component" value="Unassembled WGS sequence"/>
</dbReference>